<keyword evidence="3 4" id="KW-0687">Ribonucleoprotein</keyword>
<dbReference type="InterPro" id="IPR038551">
    <property type="entry name" value="Ribosomal_eS26_sf"/>
</dbReference>
<comment type="similarity">
    <text evidence="1 4">Belongs to the eukaryotic ribosomal protein eS26 family.</text>
</comment>
<dbReference type="GO" id="GO:0006412">
    <property type="term" value="P:translation"/>
    <property type="evidence" value="ECO:0007669"/>
    <property type="project" value="InterPro"/>
</dbReference>
<dbReference type="GO" id="GO:0022627">
    <property type="term" value="C:cytosolic small ribosomal subunit"/>
    <property type="evidence" value="ECO:0007669"/>
    <property type="project" value="TreeGrafter"/>
</dbReference>
<dbReference type="PANTHER" id="PTHR12538">
    <property type="entry name" value="40S RIBOSOMAL PROTEIN S26"/>
    <property type="match status" value="1"/>
</dbReference>
<evidence type="ECO:0000313" key="6">
    <source>
        <dbReference type="Proteomes" id="UP000092124"/>
    </source>
</evidence>
<dbReference type="AlphaFoldDB" id="A0A1A6GSE7"/>
<dbReference type="GO" id="GO:0003729">
    <property type="term" value="F:mRNA binding"/>
    <property type="evidence" value="ECO:0007669"/>
    <property type="project" value="TreeGrafter"/>
</dbReference>
<feature type="non-terminal residue" evidence="5">
    <location>
        <position position="65"/>
    </location>
</feature>
<reference evidence="5 6" key="1">
    <citation type="submission" date="2016-06" db="EMBL/GenBank/DDBJ databases">
        <title>The Draft Genome Sequence and Annotation of the Desert Woodrat Neotoma lepida.</title>
        <authorList>
            <person name="Campbell M."/>
            <person name="Oakeson K.F."/>
            <person name="Yandell M."/>
            <person name="Halpert J.R."/>
            <person name="Dearing D."/>
        </authorList>
    </citation>
    <scope>NUCLEOTIDE SEQUENCE [LARGE SCALE GENOMIC DNA]</scope>
    <source>
        <strain evidence="5">417</strain>
        <tissue evidence="5">Liver</tissue>
    </source>
</reference>
<protein>
    <recommendedName>
        <fullName evidence="4">40S ribosomal protein S26</fullName>
    </recommendedName>
</protein>
<dbReference type="GO" id="GO:0003735">
    <property type="term" value="F:structural constituent of ribosome"/>
    <property type="evidence" value="ECO:0007669"/>
    <property type="project" value="InterPro"/>
</dbReference>
<organism evidence="5 6">
    <name type="scientific">Neotoma lepida</name>
    <name type="common">Desert woodrat</name>
    <dbReference type="NCBI Taxonomy" id="56216"/>
    <lineage>
        <taxon>Eukaryota</taxon>
        <taxon>Metazoa</taxon>
        <taxon>Chordata</taxon>
        <taxon>Craniata</taxon>
        <taxon>Vertebrata</taxon>
        <taxon>Euteleostomi</taxon>
        <taxon>Mammalia</taxon>
        <taxon>Eutheria</taxon>
        <taxon>Euarchontoglires</taxon>
        <taxon>Glires</taxon>
        <taxon>Rodentia</taxon>
        <taxon>Myomorpha</taxon>
        <taxon>Muroidea</taxon>
        <taxon>Cricetidae</taxon>
        <taxon>Neotominae</taxon>
        <taxon>Neotoma</taxon>
    </lineage>
</organism>
<evidence type="ECO:0000256" key="2">
    <source>
        <dbReference type="ARBA" id="ARBA00022980"/>
    </source>
</evidence>
<dbReference type="Gene3D" id="3.30.1740.20">
    <property type="entry name" value="Ribosomal protein S26e"/>
    <property type="match status" value="1"/>
</dbReference>
<evidence type="ECO:0000256" key="3">
    <source>
        <dbReference type="ARBA" id="ARBA00023274"/>
    </source>
</evidence>
<evidence type="ECO:0000313" key="5">
    <source>
        <dbReference type="EMBL" id="OBS68272.1"/>
    </source>
</evidence>
<evidence type="ECO:0000256" key="4">
    <source>
        <dbReference type="RuleBase" id="RU363128"/>
    </source>
</evidence>
<evidence type="ECO:0000256" key="1">
    <source>
        <dbReference type="ARBA" id="ARBA00008596"/>
    </source>
</evidence>
<dbReference type="Proteomes" id="UP000092124">
    <property type="component" value="Unassembled WGS sequence"/>
</dbReference>
<comment type="caution">
    <text evidence="5">The sequence shown here is derived from an EMBL/GenBank/DDBJ whole genome shotgun (WGS) entry which is preliminary data.</text>
</comment>
<keyword evidence="6" id="KW-1185">Reference proteome</keyword>
<dbReference type="STRING" id="56216.A0A1A6GSE7"/>
<keyword evidence="2 4" id="KW-0689">Ribosomal protein</keyword>
<dbReference type="EMBL" id="LZPO01075993">
    <property type="protein sequence ID" value="OBS68272.1"/>
    <property type="molecule type" value="Genomic_DNA"/>
</dbReference>
<gene>
    <name evidence="5" type="ORF">A6R68_03188</name>
</gene>
<dbReference type="InterPro" id="IPR000892">
    <property type="entry name" value="Ribosomal_eS26"/>
</dbReference>
<dbReference type="Pfam" id="PF01283">
    <property type="entry name" value="Ribosomal_S26e"/>
    <property type="match status" value="1"/>
</dbReference>
<dbReference type="OrthoDB" id="10262653at2759"/>
<sequence>MCIGGTNCTQCMPKDKAIEKFTIQNIVEALTSGTTLKQLYVKLHYHKSCAIHSKVSGIDPGKPGD</sequence>
<dbReference type="PANTHER" id="PTHR12538:SF0">
    <property type="entry name" value="40S RIBOSOMAL PROTEIN S26"/>
    <property type="match status" value="1"/>
</dbReference>
<name>A0A1A6GSE7_NEOLE</name>
<accession>A0A1A6GSE7</accession>
<proteinExistence type="inferred from homology"/>